<name>A0A239FCX0_9SPHN</name>
<evidence type="ECO:0008006" key="5">
    <source>
        <dbReference type="Google" id="ProtNLM"/>
    </source>
</evidence>
<gene>
    <name evidence="3" type="ORF">SAMN06295912_108159</name>
</gene>
<reference evidence="4" key="1">
    <citation type="submission" date="2017-06" db="EMBL/GenBank/DDBJ databases">
        <authorList>
            <person name="Varghese N."/>
            <person name="Submissions S."/>
        </authorList>
    </citation>
    <scope>NUCLEOTIDE SEQUENCE [LARGE SCALE GENOMIC DNA]</scope>
    <source>
        <strain evidence="4">LNB2</strain>
    </source>
</reference>
<keyword evidence="1" id="KW-0812">Transmembrane</keyword>
<keyword evidence="1" id="KW-1133">Transmembrane helix</keyword>
<keyword evidence="4" id="KW-1185">Reference proteome</keyword>
<evidence type="ECO:0000313" key="4">
    <source>
        <dbReference type="Proteomes" id="UP000198281"/>
    </source>
</evidence>
<proteinExistence type="predicted"/>
<keyword evidence="2" id="KW-0732">Signal</keyword>
<evidence type="ECO:0000256" key="1">
    <source>
        <dbReference type="SAM" id="Phobius"/>
    </source>
</evidence>
<evidence type="ECO:0000313" key="3">
    <source>
        <dbReference type="EMBL" id="SNS54133.1"/>
    </source>
</evidence>
<evidence type="ECO:0000256" key="2">
    <source>
        <dbReference type="SAM" id="SignalP"/>
    </source>
</evidence>
<organism evidence="3 4">
    <name type="scientific">Edaphosphingomonas laterariae</name>
    <dbReference type="NCBI Taxonomy" id="861865"/>
    <lineage>
        <taxon>Bacteria</taxon>
        <taxon>Pseudomonadati</taxon>
        <taxon>Pseudomonadota</taxon>
        <taxon>Alphaproteobacteria</taxon>
        <taxon>Sphingomonadales</taxon>
        <taxon>Rhizorhabdaceae</taxon>
        <taxon>Edaphosphingomonas</taxon>
    </lineage>
</organism>
<feature type="signal peptide" evidence="2">
    <location>
        <begin position="1"/>
        <end position="22"/>
    </location>
</feature>
<dbReference type="EMBL" id="FZOS01000008">
    <property type="protein sequence ID" value="SNS54133.1"/>
    <property type="molecule type" value="Genomic_DNA"/>
</dbReference>
<keyword evidence="1" id="KW-0472">Membrane</keyword>
<protein>
    <recommendedName>
        <fullName evidence="5">MYXO-CTERM domain-containing protein</fullName>
    </recommendedName>
</protein>
<feature type="chain" id="PRO_5012127687" description="MYXO-CTERM domain-containing protein" evidence="2">
    <location>
        <begin position="23"/>
        <end position="102"/>
    </location>
</feature>
<accession>A0A239FCX0</accession>
<sequence>MARSCWLGVAFLLAGAAVPAEAALLAPGLTEGRPLAVIDPVEGADGDIAPALSSSDDAVQDDAAIPLPDPAIAGWMPLAAALVLIAYRMRRADGRTRFQSAV</sequence>
<dbReference type="AlphaFoldDB" id="A0A239FCX0"/>
<feature type="transmembrane region" description="Helical" evidence="1">
    <location>
        <begin position="72"/>
        <end position="89"/>
    </location>
</feature>
<dbReference type="Proteomes" id="UP000198281">
    <property type="component" value="Unassembled WGS sequence"/>
</dbReference>